<dbReference type="EMBL" id="CAMGYJ010000009">
    <property type="protein sequence ID" value="CAI0544264.1"/>
    <property type="molecule type" value="Genomic_DNA"/>
</dbReference>
<proteinExistence type="predicted"/>
<sequence>MDRPFLACSNLVHTRLIKILVFRFMPIVPSVDFCTM</sequence>
<protein>
    <submittedName>
        <fullName evidence="1">Uncharacterized protein</fullName>
    </submittedName>
</protein>
<dbReference type="Proteomes" id="UP001154282">
    <property type="component" value="Unassembled WGS sequence"/>
</dbReference>
<reference evidence="1" key="1">
    <citation type="submission" date="2022-08" db="EMBL/GenBank/DDBJ databases">
        <authorList>
            <person name="Gutierrez-Valencia J."/>
        </authorList>
    </citation>
    <scope>NUCLEOTIDE SEQUENCE</scope>
</reference>
<name>A0AAV0QGT3_9ROSI</name>
<accession>A0AAV0QGT3</accession>
<gene>
    <name evidence="1" type="ORF">LITE_LOCUS43126</name>
</gene>
<organism evidence="1 2">
    <name type="scientific">Linum tenue</name>
    <dbReference type="NCBI Taxonomy" id="586396"/>
    <lineage>
        <taxon>Eukaryota</taxon>
        <taxon>Viridiplantae</taxon>
        <taxon>Streptophyta</taxon>
        <taxon>Embryophyta</taxon>
        <taxon>Tracheophyta</taxon>
        <taxon>Spermatophyta</taxon>
        <taxon>Magnoliopsida</taxon>
        <taxon>eudicotyledons</taxon>
        <taxon>Gunneridae</taxon>
        <taxon>Pentapetalae</taxon>
        <taxon>rosids</taxon>
        <taxon>fabids</taxon>
        <taxon>Malpighiales</taxon>
        <taxon>Linaceae</taxon>
        <taxon>Linum</taxon>
    </lineage>
</organism>
<comment type="caution">
    <text evidence="1">The sequence shown here is derived from an EMBL/GenBank/DDBJ whole genome shotgun (WGS) entry which is preliminary data.</text>
</comment>
<dbReference type="AlphaFoldDB" id="A0AAV0QGT3"/>
<evidence type="ECO:0000313" key="1">
    <source>
        <dbReference type="EMBL" id="CAI0544264.1"/>
    </source>
</evidence>
<evidence type="ECO:0000313" key="2">
    <source>
        <dbReference type="Proteomes" id="UP001154282"/>
    </source>
</evidence>
<keyword evidence="2" id="KW-1185">Reference proteome</keyword>